<dbReference type="Pfam" id="PF00109">
    <property type="entry name" value="ketoacyl-synt"/>
    <property type="match status" value="1"/>
</dbReference>
<keyword evidence="6 14" id="KW-0808">Transferase</keyword>
<dbReference type="Gene3D" id="3.40.47.10">
    <property type="match status" value="2"/>
</dbReference>
<name>A0A7I8CZ45_9FIRM</name>
<dbReference type="EC" id="2.3.1.179" evidence="3 14"/>
<dbReference type="UniPathway" id="UPA00094"/>
<evidence type="ECO:0000256" key="12">
    <source>
        <dbReference type="ARBA" id="ARBA00047318"/>
    </source>
</evidence>
<evidence type="ECO:0000259" key="17">
    <source>
        <dbReference type="PROSITE" id="PS52004"/>
    </source>
</evidence>
<keyword evidence="10 14" id="KW-0012">Acyltransferase</keyword>
<evidence type="ECO:0000256" key="9">
    <source>
        <dbReference type="ARBA" id="ARBA00023160"/>
    </source>
</evidence>
<evidence type="ECO:0000256" key="11">
    <source>
        <dbReference type="ARBA" id="ARBA00024006"/>
    </source>
</evidence>
<comment type="catalytic activity">
    <reaction evidence="13 14">
        <text>a fatty acyl-[ACP] + malonyl-[ACP] + H(+) = a 3-oxoacyl-[ACP] + holo-[ACP] + CO2</text>
        <dbReference type="Rhea" id="RHEA:22836"/>
        <dbReference type="Rhea" id="RHEA-COMP:9623"/>
        <dbReference type="Rhea" id="RHEA-COMP:9685"/>
        <dbReference type="Rhea" id="RHEA-COMP:9916"/>
        <dbReference type="Rhea" id="RHEA-COMP:14125"/>
        <dbReference type="ChEBI" id="CHEBI:15378"/>
        <dbReference type="ChEBI" id="CHEBI:16526"/>
        <dbReference type="ChEBI" id="CHEBI:64479"/>
        <dbReference type="ChEBI" id="CHEBI:78449"/>
        <dbReference type="ChEBI" id="CHEBI:78776"/>
        <dbReference type="ChEBI" id="CHEBI:138651"/>
    </reaction>
</comment>
<feature type="domain" description="Ketosynthase family 3 (KS3)" evidence="17">
    <location>
        <begin position="2"/>
        <end position="408"/>
    </location>
</feature>
<evidence type="ECO:0000313" key="19">
    <source>
        <dbReference type="Proteomes" id="UP000593890"/>
    </source>
</evidence>
<dbReference type="RefSeq" id="WP_090265700.1">
    <property type="nucleotide sequence ID" value="NZ_AP023321.1"/>
</dbReference>
<dbReference type="Pfam" id="PF02801">
    <property type="entry name" value="Ketoacyl-synt_C"/>
    <property type="match status" value="1"/>
</dbReference>
<dbReference type="AlphaFoldDB" id="A0A7I8CZ45"/>
<dbReference type="InterPro" id="IPR016039">
    <property type="entry name" value="Thiolase-like"/>
</dbReference>
<comment type="catalytic activity">
    <reaction evidence="12 14">
        <text>(9Z)-hexadecenoyl-[ACP] + malonyl-[ACP] + H(+) = 3-oxo-(11Z)-octadecenoyl-[ACP] + holo-[ACP] + CO2</text>
        <dbReference type="Rhea" id="RHEA:55040"/>
        <dbReference type="Rhea" id="RHEA-COMP:9623"/>
        <dbReference type="Rhea" id="RHEA-COMP:9685"/>
        <dbReference type="Rhea" id="RHEA-COMP:10800"/>
        <dbReference type="Rhea" id="RHEA-COMP:14074"/>
        <dbReference type="ChEBI" id="CHEBI:15378"/>
        <dbReference type="ChEBI" id="CHEBI:16526"/>
        <dbReference type="ChEBI" id="CHEBI:64479"/>
        <dbReference type="ChEBI" id="CHEBI:78449"/>
        <dbReference type="ChEBI" id="CHEBI:83989"/>
        <dbReference type="ChEBI" id="CHEBI:138538"/>
        <dbReference type="EC" id="2.3.1.179"/>
    </reaction>
</comment>
<dbReference type="NCBIfam" id="TIGR03150">
    <property type="entry name" value="fabF"/>
    <property type="match status" value="1"/>
</dbReference>
<dbReference type="PANTHER" id="PTHR11712:SF336">
    <property type="entry name" value="3-OXOACYL-[ACYL-CARRIER-PROTEIN] SYNTHASE, MITOCHONDRIAL"/>
    <property type="match status" value="1"/>
</dbReference>
<dbReference type="InterPro" id="IPR017568">
    <property type="entry name" value="3-oxoacyl-ACP_synth-2"/>
</dbReference>
<reference evidence="19" key="1">
    <citation type="submission" date="2020-07" db="EMBL/GenBank/DDBJ databases">
        <title>Complete genome sequencing of Clostridia bacterium strain 12CBH8.</title>
        <authorList>
            <person name="Sakamoto M."/>
            <person name="Murakami T."/>
            <person name="Mori H."/>
        </authorList>
    </citation>
    <scope>NUCLEOTIDE SEQUENCE [LARGE SCALE GENOMIC DNA]</scope>
    <source>
        <strain evidence="19">12CBH8</strain>
    </source>
</reference>
<dbReference type="InterPro" id="IPR014031">
    <property type="entry name" value="Ketoacyl_synth_C"/>
</dbReference>
<sequence>MNRRVVITGIGAITPLGNNAAAFWEGIKEGKNGIGPITHFDTTDFKVKLAAEVKDFSLGDWMEKKEERRMDRFCQMGMAAAIEAYQDSGLEGHIDAHRLAVMTGSGIGGLSTIENEQTKLLDRGPRRVSPLMIPMIIGNILAGNIAIRFGAKGLCHSLVTACATGTHCLGEAYYMIRDGRADAIFAGAAEATITPLGVAGFTNMTALSTKEDPQRASIPFDKERDGFVMGEGAGMLILEDLEHAKARGAHIYAEVVGYGSTCDAHHITSPDPTGEGDANAMIMAMEEAGITPKDLSYINAHGTSTPYNDLYETVAIKRALGDEAKNVPISSTKSMTGHMLGAAGAVEAIICARALQEGFIPATINYQVPDEELDLDYVPNQGRKAELTYALSNSLGFGGHNGAIILKKWSE</sequence>
<dbReference type="PROSITE" id="PS00606">
    <property type="entry name" value="KS3_1"/>
    <property type="match status" value="1"/>
</dbReference>
<proteinExistence type="inferred from homology"/>
<dbReference type="SMART" id="SM00825">
    <property type="entry name" value="PKS_KS"/>
    <property type="match status" value="1"/>
</dbReference>
<evidence type="ECO:0000256" key="1">
    <source>
        <dbReference type="ARBA" id="ARBA00005194"/>
    </source>
</evidence>
<dbReference type="PIRSF" id="PIRSF000447">
    <property type="entry name" value="KAS_II"/>
    <property type="match status" value="1"/>
</dbReference>
<evidence type="ECO:0000256" key="16">
    <source>
        <dbReference type="RuleBase" id="RU003694"/>
    </source>
</evidence>
<accession>A0A7I8CZ45</accession>
<keyword evidence="7" id="KW-0276">Fatty acid metabolism</keyword>
<dbReference type="Proteomes" id="UP000593890">
    <property type="component" value="Chromosome"/>
</dbReference>
<keyword evidence="9 14" id="KW-0275">Fatty acid biosynthesis</keyword>
<gene>
    <name evidence="18" type="primary">fabF</name>
    <name evidence="18" type="ORF">C12CBH8_03990</name>
</gene>
<dbReference type="GO" id="GO:0005829">
    <property type="term" value="C:cytosol"/>
    <property type="evidence" value="ECO:0007669"/>
    <property type="project" value="TreeGrafter"/>
</dbReference>
<evidence type="ECO:0000256" key="8">
    <source>
        <dbReference type="ARBA" id="ARBA00023098"/>
    </source>
</evidence>
<evidence type="ECO:0000256" key="10">
    <source>
        <dbReference type="ARBA" id="ARBA00023315"/>
    </source>
</evidence>
<dbReference type="InterPro" id="IPR020841">
    <property type="entry name" value="PKS_Beta-ketoAc_synthase_dom"/>
</dbReference>
<evidence type="ECO:0000313" key="18">
    <source>
        <dbReference type="EMBL" id="BCI59760.1"/>
    </source>
</evidence>
<dbReference type="InterPro" id="IPR000794">
    <property type="entry name" value="Beta-ketoacyl_synthase"/>
</dbReference>
<keyword evidence="5 14" id="KW-0444">Lipid biosynthesis</keyword>
<dbReference type="CDD" id="cd00834">
    <property type="entry name" value="KAS_I_II"/>
    <property type="match status" value="1"/>
</dbReference>
<dbReference type="InterPro" id="IPR014030">
    <property type="entry name" value="Ketoacyl_synth_N"/>
</dbReference>
<evidence type="ECO:0000256" key="6">
    <source>
        <dbReference type="ARBA" id="ARBA00022679"/>
    </source>
</evidence>
<keyword evidence="8" id="KW-0443">Lipid metabolism</keyword>
<organism evidence="18 19">
    <name type="scientific">Solibaculum mannosilyticum</name>
    <dbReference type="NCBI Taxonomy" id="2780922"/>
    <lineage>
        <taxon>Bacteria</taxon>
        <taxon>Bacillati</taxon>
        <taxon>Bacillota</taxon>
        <taxon>Clostridia</taxon>
        <taxon>Eubacteriales</taxon>
        <taxon>Oscillospiraceae</taxon>
        <taxon>Solibaculum</taxon>
    </lineage>
</organism>
<dbReference type="FunFam" id="3.40.47.10:FF:000009">
    <property type="entry name" value="3-oxoacyl-[acyl-carrier-protein] synthase 2"/>
    <property type="match status" value="1"/>
</dbReference>
<comment type="pathway">
    <text evidence="1 14">Lipid metabolism; fatty acid biosynthesis.</text>
</comment>
<dbReference type="InterPro" id="IPR018201">
    <property type="entry name" value="Ketoacyl_synth_AS"/>
</dbReference>
<evidence type="ECO:0000256" key="2">
    <source>
        <dbReference type="ARBA" id="ARBA00008467"/>
    </source>
</evidence>
<comment type="similarity">
    <text evidence="2 14 16">Belongs to the thiolase-like superfamily. Beta-ketoacyl-ACP synthases family.</text>
</comment>
<evidence type="ECO:0000256" key="3">
    <source>
        <dbReference type="ARBA" id="ARBA00012356"/>
    </source>
</evidence>
<dbReference type="SUPFAM" id="SSF53901">
    <property type="entry name" value="Thiolase-like"/>
    <property type="match status" value="2"/>
</dbReference>
<dbReference type="GO" id="GO:0004315">
    <property type="term" value="F:3-oxoacyl-[acyl-carrier-protein] synthase activity"/>
    <property type="evidence" value="ECO:0007669"/>
    <property type="project" value="UniProtKB-UniRule"/>
</dbReference>
<evidence type="ECO:0000256" key="15">
    <source>
        <dbReference type="PIRSR" id="PIRSR000447-1"/>
    </source>
</evidence>
<evidence type="ECO:0000256" key="5">
    <source>
        <dbReference type="ARBA" id="ARBA00022516"/>
    </source>
</evidence>
<dbReference type="KEGG" id="sman:C12CBH8_03990"/>
<evidence type="ECO:0000256" key="4">
    <source>
        <dbReference type="ARBA" id="ARBA00014657"/>
    </source>
</evidence>
<feature type="active site" description="For beta-ketoacyl synthase activity" evidence="15">
    <location>
        <position position="162"/>
    </location>
</feature>
<dbReference type="EMBL" id="AP023321">
    <property type="protein sequence ID" value="BCI59760.1"/>
    <property type="molecule type" value="Genomic_DNA"/>
</dbReference>
<dbReference type="GO" id="GO:0006633">
    <property type="term" value="P:fatty acid biosynthetic process"/>
    <property type="evidence" value="ECO:0007669"/>
    <property type="project" value="UniProtKB-UniRule"/>
</dbReference>
<dbReference type="NCBIfam" id="NF005589">
    <property type="entry name" value="PRK07314.1"/>
    <property type="match status" value="1"/>
</dbReference>
<dbReference type="PROSITE" id="PS52004">
    <property type="entry name" value="KS3_2"/>
    <property type="match status" value="1"/>
</dbReference>
<comment type="function">
    <text evidence="11 14">Involved in the type II fatty acid elongation cycle. Catalyzes the elongation of a wide range of acyl-ACP by the addition of two carbons from malonyl-ACP to an acyl acceptor. Can efficiently catalyze the conversion of palmitoleoyl-ACP (cis-hexadec-9-enoyl-ACP) to cis-vaccenoyl-ACP (cis-octadec-11-enoyl-ACP), an essential step in the thermal regulation of fatty acid composition.</text>
</comment>
<evidence type="ECO:0000256" key="14">
    <source>
        <dbReference type="PIRNR" id="PIRNR000447"/>
    </source>
</evidence>
<protein>
    <recommendedName>
        <fullName evidence="4 14">3-oxoacyl-[acyl-carrier-protein] synthase 2</fullName>
        <ecNumber evidence="3 14">2.3.1.179</ecNumber>
    </recommendedName>
</protein>
<evidence type="ECO:0000256" key="7">
    <source>
        <dbReference type="ARBA" id="ARBA00022832"/>
    </source>
</evidence>
<keyword evidence="19" id="KW-1185">Reference proteome</keyword>
<evidence type="ECO:0000256" key="13">
    <source>
        <dbReference type="ARBA" id="ARBA00047659"/>
    </source>
</evidence>
<dbReference type="PANTHER" id="PTHR11712">
    <property type="entry name" value="POLYKETIDE SYNTHASE-RELATED"/>
    <property type="match status" value="1"/>
</dbReference>